<protein>
    <submittedName>
        <fullName evidence="1">Uncharacterized protein</fullName>
    </submittedName>
</protein>
<accession>A0A8X6SA59</accession>
<organism evidence="1 2">
    <name type="scientific">Trichonephila clavipes</name>
    <name type="common">Golden silk orbweaver</name>
    <name type="synonym">Nephila clavipes</name>
    <dbReference type="NCBI Taxonomy" id="2585209"/>
    <lineage>
        <taxon>Eukaryota</taxon>
        <taxon>Metazoa</taxon>
        <taxon>Ecdysozoa</taxon>
        <taxon>Arthropoda</taxon>
        <taxon>Chelicerata</taxon>
        <taxon>Arachnida</taxon>
        <taxon>Araneae</taxon>
        <taxon>Araneomorphae</taxon>
        <taxon>Entelegynae</taxon>
        <taxon>Araneoidea</taxon>
        <taxon>Nephilidae</taxon>
        <taxon>Trichonephila</taxon>
    </lineage>
</organism>
<evidence type="ECO:0000313" key="2">
    <source>
        <dbReference type="Proteomes" id="UP000887159"/>
    </source>
</evidence>
<evidence type="ECO:0000313" key="1">
    <source>
        <dbReference type="EMBL" id="GFY08506.1"/>
    </source>
</evidence>
<dbReference type="Proteomes" id="UP000887159">
    <property type="component" value="Unassembled WGS sequence"/>
</dbReference>
<keyword evidence="2" id="KW-1185">Reference proteome</keyword>
<dbReference type="AlphaFoldDB" id="A0A8X6SA59"/>
<gene>
    <name evidence="1" type="ORF">TNCV_809391</name>
</gene>
<name>A0A8X6SA59_TRICX</name>
<proteinExistence type="predicted"/>
<dbReference type="EMBL" id="BMAU01021282">
    <property type="protein sequence ID" value="GFY08506.1"/>
    <property type="molecule type" value="Genomic_DNA"/>
</dbReference>
<reference evidence="1" key="1">
    <citation type="submission" date="2020-08" db="EMBL/GenBank/DDBJ databases">
        <title>Multicomponent nature underlies the extraordinary mechanical properties of spider dragline silk.</title>
        <authorList>
            <person name="Kono N."/>
            <person name="Nakamura H."/>
            <person name="Mori M."/>
            <person name="Yoshida Y."/>
            <person name="Ohtoshi R."/>
            <person name="Malay A.D."/>
            <person name="Moran D.A.P."/>
            <person name="Tomita M."/>
            <person name="Numata K."/>
            <person name="Arakawa K."/>
        </authorList>
    </citation>
    <scope>NUCLEOTIDE SEQUENCE</scope>
</reference>
<sequence length="76" mass="8816">MELWSTEDNPAVFVPRGMEPPKLKTCELWWNGPIFLMSNQYPQREIPVALIKDPDELKNRSDLNNLFLDTATLTLL</sequence>
<comment type="caution">
    <text evidence="1">The sequence shown here is derived from an EMBL/GenBank/DDBJ whole genome shotgun (WGS) entry which is preliminary data.</text>
</comment>